<dbReference type="InterPro" id="IPR043132">
    <property type="entry name" value="BCAT-like_C"/>
</dbReference>
<keyword evidence="13" id="KW-0032">Aminotransferase</keyword>
<dbReference type="GO" id="GO:0008652">
    <property type="term" value="P:amino acid biosynthetic process"/>
    <property type="evidence" value="ECO:0007669"/>
    <property type="project" value="UniProtKB-ARBA"/>
</dbReference>
<proteinExistence type="inferred from homology"/>
<evidence type="ECO:0000256" key="8">
    <source>
        <dbReference type="ARBA" id="ARBA00048212"/>
    </source>
</evidence>
<protein>
    <recommendedName>
        <fullName evidence="6">branched-chain-amino-acid transaminase</fullName>
        <ecNumber evidence="6">2.6.1.42</ecNumber>
    </recommendedName>
</protein>
<dbReference type="AlphaFoldDB" id="A0A410P662"/>
<evidence type="ECO:0000256" key="3">
    <source>
        <dbReference type="ARBA" id="ARBA00004931"/>
    </source>
</evidence>
<comment type="catalytic activity">
    <reaction evidence="8">
        <text>L-valine + 2-oxoglutarate = 3-methyl-2-oxobutanoate + L-glutamate</text>
        <dbReference type="Rhea" id="RHEA:24813"/>
        <dbReference type="ChEBI" id="CHEBI:11851"/>
        <dbReference type="ChEBI" id="CHEBI:16810"/>
        <dbReference type="ChEBI" id="CHEBI:29985"/>
        <dbReference type="ChEBI" id="CHEBI:57762"/>
        <dbReference type="EC" id="2.6.1.42"/>
    </reaction>
</comment>
<evidence type="ECO:0000256" key="10">
    <source>
        <dbReference type="ARBA" id="ARBA00049229"/>
    </source>
</evidence>
<evidence type="ECO:0000256" key="12">
    <source>
        <dbReference type="RuleBase" id="RU004516"/>
    </source>
</evidence>
<dbReference type="InterPro" id="IPR036038">
    <property type="entry name" value="Aminotransferase-like"/>
</dbReference>
<dbReference type="OrthoDB" id="9805628at2"/>
<accession>A0A410P662</accession>
<dbReference type="Gene3D" id="3.20.10.10">
    <property type="entry name" value="D-amino Acid Aminotransferase, subunit A, domain 2"/>
    <property type="match status" value="1"/>
</dbReference>
<comment type="similarity">
    <text evidence="5 11">Belongs to the class-IV pyridoxal-phosphate-dependent aminotransferase family.</text>
</comment>
<dbReference type="GO" id="GO:0004084">
    <property type="term" value="F:branched-chain-amino-acid transaminase activity"/>
    <property type="evidence" value="ECO:0007669"/>
    <property type="project" value="UniProtKB-EC"/>
</dbReference>
<organism evidence="13 14">
    <name type="scientific">Velamenicoccus archaeovorus</name>
    <dbReference type="NCBI Taxonomy" id="1930593"/>
    <lineage>
        <taxon>Bacteria</taxon>
        <taxon>Pseudomonadati</taxon>
        <taxon>Candidatus Omnitrophota</taxon>
        <taxon>Candidatus Velamenicoccus</taxon>
    </lineage>
</organism>
<dbReference type="InterPro" id="IPR018300">
    <property type="entry name" value="Aminotrans_IV_CS"/>
</dbReference>
<evidence type="ECO:0000313" key="14">
    <source>
        <dbReference type="Proteomes" id="UP000287243"/>
    </source>
</evidence>
<comment type="pathway">
    <text evidence="2">Amino-acid biosynthesis; L-isoleucine biosynthesis; L-isoleucine from 2-oxobutanoate: step 4/4.</text>
</comment>
<dbReference type="Gene3D" id="3.30.470.10">
    <property type="match status" value="1"/>
</dbReference>
<evidence type="ECO:0000256" key="5">
    <source>
        <dbReference type="ARBA" id="ARBA00009320"/>
    </source>
</evidence>
<keyword evidence="13" id="KW-0808">Transferase</keyword>
<dbReference type="FunFam" id="3.20.10.10:FF:000002">
    <property type="entry name" value="D-alanine aminotransferase"/>
    <property type="match status" value="1"/>
</dbReference>
<comment type="pathway">
    <text evidence="3">Amino-acid biosynthesis; L-valine biosynthesis; L-valine from pyruvate: step 4/4.</text>
</comment>
<dbReference type="RefSeq" id="WP_128700653.1">
    <property type="nucleotide sequence ID" value="NZ_CP019384.1"/>
</dbReference>
<dbReference type="PANTHER" id="PTHR42743">
    <property type="entry name" value="AMINO-ACID AMINOTRANSFERASE"/>
    <property type="match status" value="1"/>
</dbReference>
<dbReference type="Pfam" id="PF01063">
    <property type="entry name" value="Aminotran_4"/>
    <property type="match status" value="1"/>
</dbReference>
<evidence type="ECO:0000313" key="13">
    <source>
        <dbReference type="EMBL" id="QAT17686.1"/>
    </source>
</evidence>
<evidence type="ECO:0000256" key="6">
    <source>
        <dbReference type="ARBA" id="ARBA00013053"/>
    </source>
</evidence>
<comment type="cofactor">
    <cofactor evidence="1 12">
        <name>pyridoxal 5'-phosphate</name>
        <dbReference type="ChEBI" id="CHEBI:597326"/>
    </cofactor>
</comment>
<comment type="pathway">
    <text evidence="4">Amino-acid biosynthesis; L-leucine biosynthesis; L-leucine from 3-methyl-2-oxobutanoate: step 4/4.</text>
</comment>
<dbReference type="EMBL" id="CP019384">
    <property type="protein sequence ID" value="QAT17686.1"/>
    <property type="molecule type" value="Genomic_DNA"/>
</dbReference>
<dbReference type="InterPro" id="IPR050571">
    <property type="entry name" value="Class-IV_PLP-Dep_Aminotrnsfr"/>
</dbReference>
<dbReference type="PROSITE" id="PS00770">
    <property type="entry name" value="AA_TRANSFER_CLASS_4"/>
    <property type="match status" value="1"/>
</dbReference>
<dbReference type="GO" id="GO:0046394">
    <property type="term" value="P:carboxylic acid biosynthetic process"/>
    <property type="evidence" value="ECO:0007669"/>
    <property type="project" value="UniProtKB-ARBA"/>
</dbReference>
<name>A0A410P662_VELA1</name>
<dbReference type="PANTHER" id="PTHR42743:SF11">
    <property type="entry name" value="AMINODEOXYCHORISMATE LYASE"/>
    <property type="match status" value="1"/>
</dbReference>
<evidence type="ECO:0000256" key="11">
    <source>
        <dbReference type="RuleBase" id="RU004106"/>
    </source>
</evidence>
<sequence>MKQLYLDGHFIRQAAAGTGAACLKSGAGLFETMRVRHARVYLLERHLERLYASCPVVGLKAPSCRGLAGAVRELIRRNGLRDGALRLVVSTAPAANGVCGGASRRKTEVCIVERPLPVEISSKKAPVFSAVLYDKERAGFSGVPCVKTTHRDFYRRVGLFAASRKADEAFFLNAGFEVVEGSRTNVFCVKQGDVLTPSLEGGCLPGITRARVLELLAGMKVRCYETAFGPEWLYGCDEIFVTNALVGVAAVTRYNGKPVGCGHPGPVTSRLVTVYQNDIEKTCRIR</sequence>
<evidence type="ECO:0000256" key="4">
    <source>
        <dbReference type="ARBA" id="ARBA00005072"/>
    </source>
</evidence>
<evidence type="ECO:0000256" key="1">
    <source>
        <dbReference type="ARBA" id="ARBA00001933"/>
    </source>
</evidence>
<evidence type="ECO:0000256" key="9">
    <source>
        <dbReference type="ARBA" id="ARBA00048798"/>
    </source>
</evidence>
<evidence type="ECO:0000256" key="2">
    <source>
        <dbReference type="ARBA" id="ARBA00004824"/>
    </source>
</evidence>
<evidence type="ECO:0000256" key="7">
    <source>
        <dbReference type="ARBA" id="ARBA00022898"/>
    </source>
</evidence>
<gene>
    <name evidence="13" type="ORF">BU251_08115</name>
</gene>
<dbReference type="KEGG" id="vai:BU251_08115"/>
<dbReference type="SUPFAM" id="SSF56752">
    <property type="entry name" value="D-aminoacid aminotransferase-like PLP-dependent enzymes"/>
    <property type="match status" value="1"/>
</dbReference>
<keyword evidence="14" id="KW-1185">Reference proteome</keyword>
<comment type="catalytic activity">
    <reaction evidence="10">
        <text>L-leucine + 2-oxoglutarate = 4-methyl-2-oxopentanoate + L-glutamate</text>
        <dbReference type="Rhea" id="RHEA:18321"/>
        <dbReference type="ChEBI" id="CHEBI:16810"/>
        <dbReference type="ChEBI" id="CHEBI:17865"/>
        <dbReference type="ChEBI" id="CHEBI:29985"/>
        <dbReference type="ChEBI" id="CHEBI:57427"/>
        <dbReference type="EC" id="2.6.1.42"/>
    </reaction>
</comment>
<comment type="catalytic activity">
    <reaction evidence="9">
        <text>L-isoleucine + 2-oxoglutarate = (S)-3-methyl-2-oxopentanoate + L-glutamate</text>
        <dbReference type="Rhea" id="RHEA:24801"/>
        <dbReference type="ChEBI" id="CHEBI:16810"/>
        <dbReference type="ChEBI" id="CHEBI:29985"/>
        <dbReference type="ChEBI" id="CHEBI:35146"/>
        <dbReference type="ChEBI" id="CHEBI:58045"/>
        <dbReference type="EC" id="2.6.1.42"/>
    </reaction>
</comment>
<dbReference type="EC" id="2.6.1.42" evidence="6"/>
<reference evidence="13 14" key="1">
    <citation type="submission" date="2017-01" db="EMBL/GenBank/DDBJ databases">
        <title>First insights into the biology of 'candidatus Vampirococcus archaeovorus'.</title>
        <authorList>
            <person name="Kizina J."/>
            <person name="Jordan S."/>
            <person name="Stueber K."/>
            <person name="Reinhardt R."/>
            <person name="Harder J."/>
        </authorList>
    </citation>
    <scope>NUCLEOTIDE SEQUENCE [LARGE SCALE GENOMIC DNA]</scope>
    <source>
        <strain evidence="13 14">LiM</strain>
    </source>
</reference>
<keyword evidence="7 12" id="KW-0663">Pyridoxal phosphate</keyword>
<dbReference type="CDD" id="cd00449">
    <property type="entry name" value="PLPDE_IV"/>
    <property type="match status" value="1"/>
</dbReference>
<dbReference type="InterPro" id="IPR043131">
    <property type="entry name" value="BCAT-like_N"/>
</dbReference>
<dbReference type="Proteomes" id="UP000287243">
    <property type="component" value="Chromosome"/>
</dbReference>
<dbReference type="InterPro" id="IPR001544">
    <property type="entry name" value="Aminotrans_IV"/>
</dbReference>